<dbReference type="Pfam" id="PF02880">
    <property type="entry name" value="PGM_PMM_III"/>
    <property type="match status" value="1"/>
</dbReference>
<dbReference type="GO" id="GO:0000287">
    <property type="term" value="F:magnesium ion binding"/>
    <property type="evidence" value="ECO:0007669"/>
    <property type="project" value="InterPro"/>
</dbReference>
<dbReference type="Proteomes" id="UP000019377">
    <property type="component" value="Unassembled WGS sequence"/>
</dbReference>
<protein>
    <recommendedName>
        <fullName evidence="13">Phosphomannomutase</fullName>
    </recommendedName>
</protein>
<dbReference type="EMBL" id="KI545864">
    <property type="protein sequence ID" value="EST07233.1"/>
    <property type="molecule type" value="Genomic_DNA"/>
</dbReference>
<dbReference type="InterPro" id="IPR005844">
    <property type="entry name" value="A-D-PHexomutase_a/b/a-I"/>
</dbReference>
<keyword evidence="5" id="KW-0460">Magnesium</keyword>
<evidence type="ECO:0000256" key="6">
    <source>
        <dbReference type="ARBA" id="ARBA00023235"/>
    </source>
</evidence>
<evidence type="ECO:0000256" key="2">
    <source>
        <dbReference type="ARBA" id="ARBA00010231"/>
    </source>
</evidence>
<dbReference type="OrthoDB" id="8300170at2759"/>
<proteinExistence type="inferred from homology"/>
<dbReference type="PRINTS" id="PR00509">
    <property type="entry name" value="PGMPMM"/>
</dbReference>
<feature type="domain" description="Alpha-D-phosphohexomutase C-terminal" evidence="7">
    <location>
        <begin position="560"/>
        <end position="586"/>
    </location>
</feature>
<comment type="cofactor">
    <cofactor evidence="1">
        <name>Mg(2+)</name>
        <dbReference type="ChEBI" id="CHEBI:18420"/>
    </cofactor>
</comment>
<dbReference type="GO" id="GO:0005634">
    <property type="term" value="C:nucleus"/>
    <property type="evidence" value="ECO:0007669"/>
    <property type="project" value="TreeGrafter"/>
</dbReference>
<name>V5EVG3_KALBG</name>
<evidence type="ECO:0008006" key="13">
    <source>
        <dbReference type="Google" id="ProtNLM"/>
    </source>
</evidence>
<dbReference type="Pfam" id="PF00408">
    <property type="entry name" value="PGM_PMM_IV"/>
    <property type="match status" value="1"/>
</dbReference>
<dbReference type="Pfam" id="PF02878">
    <property type="entry name" value="PGM_PMM_I"/>
    <property type="match status" value="1"/>
</dbReference>
<evidence type="ECO:0000256" key="1">
    <source>
        <dbReference type="ARBA" id="ARBA00001946"/>
    </source>
</evidence>
<gene>
    <name evidence="11" type="ORF">PSEUBRA_SCAF21g03516</name>
</gene>
<comment type="similarity">
    <text evidence="2">Belongs to the phosphohexose mutase family.</text>
</comment>
<evidence type="ECO:0000313" key="12">
    <source>
        <dbReference type="Proteomes" id="UP000019377"/>
    </source>
</evidence>
<accession>V5EVG3</accession>
<evidence type="ECO:0000313" key="11">
    <source>
        <dbReference type="EMBL" id="EST07233.1"/>
    </source>
</evidence>
<dbReference type="SUPFAM" id="SSF53738">
    <property type="entry name" value="Phosphoglucomutase, first 3 domains"/>
    <property type="match status" value="3"/>
</dbReference>
<dbReference type="GO" id="GO:0005975">
    <property type="term" value="P:carbohydrate metabolic process"/>
    <property type="evidence" value="ECO:0007669"/>
    <property type="project" value="InterPro"/>
</dbReference>
<dbReference type="SUPFAM" id="SSF55957">
    <property type="entry name" value="Phosphoglucomutase, C-terminal domain"/>
    <property type="match status" value="1"/>
</dbReference>
<dbReference type="InterPro" id="IPR005841">
    <property type="entry name" value="Alpha-D-phosphohexomutase_SF"/>
</dbReference>
<evidence type="ECO:0000259" key="10">
    <source>
        <dbReference type="Pfam" id="PF02880"/>
    </source>
</evidence>
<dbReference type="GeneID" id="27419198"/>
<dbReference type="InterPro" id="IPR005843">
    <property type="entry name" value="A-D-PHexomutase_C"/>
</dbReference>
<dbReference type="GO" id="GO:0006166">
    <property type="term" value="P:purine ribonucleoside salvage"/>
    <property type="evidence" value="ECO:0007669"/>
    <property type="project" value="TreeGrafter"/>
</dbReference>
<dbReference type="eggNOG" id="KOG1220">
    <property type="taxonomic scope" value="Eukaryota"/>
</dbReference>
<keyword evidence="4" id="KW-0479">Metal-binding</keyword>
<dbReference type="Gene3D" id="3.30.310.50">
    <property type="entry name" value="Alpha-D-phosphohexomutase, C-terminal domain"/>
    <property type="match status" value="1"/>
</dbReference>
<dbReference type="Pfam" id="PF02879">
    <property type="entry name" value="PGM_PMM_II"/>
    <property type="match status" value="1"/>
</dbReference>
<dbReference type="STRING" id="1365824.V5EVG3"/>
<evidence type="ECO:0000256" key="5">
    <source>
        <dbReference type="ARBA" id="ARBA00022842"/>
    </source>
</evidence>
<dbReference type="GO" id="GO:0008973">
    <property type="term" value="F:phosphopentomutase activity"/>
    <property type="evidence" value="ECO:0007669"/>
    <property type="project" value="TreeGrafter"/>
</dbReference>
<evidence type="ECO:0000259" key="7">
    <source>
        <dbReference type="Pfam" id="PF00408"/>
    </source>
</evidence>
<reference evidence="12" key="1">
    <citation type="journal article" date="2013" name="Genome Announc.">
        <title>Draft genome sequence of Pseudozyma brasiliensis sp. nov. strain GHG001, a high producer of endo-1,4-xylanase isolated from an insect pest of sugarcane.</title>
        <authorList>
            <person name="Oliveira J.V.D.C."/>
            <person name="dos Santos R.A.C."/>
            <person name="Borges T.A."/>
            <person name="Riano-Pachon D.M."/>
            <person name="Goldman G.H."/>
        </authorList>
    </citation>
    <scope>NUCLEOTIDE SEQUENCE [LARGE SCALE GENOMIC DNA]</scope>
    <source>
        <strain evidence="12">GHG001</strain>
    </source>
</reference>
<dbReference type="Gene3D" id="3.40.120.10">
    <property type="entry name" value="Alpha-D-Glucose-1,6-Bisphosphate, subunit A, domain 3"/>
    <property type="match status" value="3"/>
</dbReference>
<dbReference type="HOGENOM" id="CLU_016950_0_1_1"/>
<dbReference type="InterPro" id="IPR016066">
    <property type="entry name" value="A-D-PHexomutase_CS"/>
</dbReference>
<dbReference type="InterPro" id="IPR036900">
    <property type="entry name" value="A-D-PHexomutase_C_sf"/>
</dbReference>
<sequence length="706" mass="76881">MSSELLTQAKAWLEKDPDPTTKDQLAKLIDSNNIKELQSSFRGRLEFGTAGLRGVMGVGPSKMNLLTVLETTAGLAEHLLKSDKDKATTKGVAIAFDGRFGSREFAYSSAQHFAYRGIPSHIYPTPTPTPMCGYAVKKLGLAGGIVVTASHNPKEYNGYKVYGPAGTQINTPVDGQIADEILKVAQETQPPTLADLEQCKRNGTIKEFDDEMLTSYIKDVQALHTFTATPVHGKDAPISIAYSPLHGVGAHSIDRLSKEVIGLTEGVNFWISPEQRVPDGAFPTLEFPNPEELSTLERVHALSEQHHTGLAIVNDPDADRLAVSARDQTGKLRALTGDQLGALLGDEILRRASKSNAGKAGVWTLSTIVSSRLLARLSGHWGGTHVETLTGFKWLGNVARSIESRKGTGSFGFGYEEALGYMAASSVWDKDGLSSYLLVVSMAFDLAREGKTLWDRLEELHRLVGVSVTMQKIIQLSPDMRGTDVMTRLRADLDSGKDKVVSKEGKSYPFSLVDDLSTRPKYDEAKAEAGDLSIPRNDVLRFYVAPSHIDTTSAGKRDEQEIMLGDIRIIVRPSGTEPKVKIYTEALGQIREGESDNGTTATDIAACLAGTGPYRLEYTEDDMFVLMHRDNEQFPAMVNCLILLGSPPVFYQERSDLPEAQDEVADGMVIGSRIDPTASIVTVDSQRWGKTQKPSSIPVDVPVNVC</sequence>
<dbReference type="AlphaFoldDB" id="V5EVG3"/>
<feature type="domain" description="Alpha-D-phosphohexomutase alpha/beta/alpha" evidence="10">
    <location>
        <begin position="336"/>
        <end position="460"/>
    </location>
</feature>
<feature type="domain" description="Alpha-D-phosphohexomutase alpha/beta/alpha" evidence="9">
    <location>
        <begin position="216"/>
        <end position="327"/>
    </location>
</feature>
<dbReference type="InterPro" id="IPR005845">
    <property type="entry name" value="A-D-PHexomutase_a/b/a-II"/>
</dbReference>
<keyword evidence="12" id="KW-1185">Reference proteome</keyword>
<evidence type="ECO:0000259" key="8">
    <source>
        <dbReference type="Pfam" id="PF02878"/>
    </source>
</evidence>
<evidence type="ECO:0000256" key="3">
    <source>
        <dbReference type="ARBA" id="ARBA00022553"/>
    </source>
</evidence>
<keyword evidence="6" id="KW-0413">Isomerase</keyword>
<dbReference type="CDD" id="cd05799">
    <property type="entry name" value="PGM2"/>
    <property type="match status" value="1"/>
</dbReference>
<organism evidence="11 12">
    <name type="scientific">Kalmanozyma brasiliensis (strain GHG001)</name>
    <name type="common">Yeast</name>
    <name type="synonym">Pseudozyma brasiliensis</name>
    <dbReference type="NCBI Taxonomy" id="1365824"/>
    <lineage>
        <taxon>Eukaryota</taxon>
        <taxon>Fungi</taxon>
        <taxon>Dikarya</taxon>
        <taxon>Basidiomycota</taxon>
        <taxon>Ustilaginomycotina</taxon>
        <taxon>Ustilaginomycetes</taxon>
        <taxon>Ustilaginales</taxon>
        <taxon>Ustilaginaceae</taxon>
        <taxon>Kalmanozyma</taxon>
    </lineage>
</organism>
<dbReference type="InterPro" id="IPR016055">
    <property type="entry name" value="A-D-PHexomutase_a/b/a-I/II/III"/>
</dbReference>
<keyword evidence="3" id="KW-0597">Phosphoprotein</keyword>
<feature type="domain" description="Alpha-D-phosphohexomutase alpha/beta/alpha" evidence="8">
    <location>
        <begin position="45"/>
        <end position="185"/>
    </location>
</feature>
<evidence type="ECO:0000259" key="9">
    <source>
        <dbReference type="Pfam" id="PF02879"/>
    </source>
</evidence>
<dbReference type="PANTHER" id="PTHR45745:SF1">
    <property type="entry name" value="PHOSPHOGLUCOMUTASE 2B-RELATED"/>
    <property type="match status" value="1"/>
</dbReference>
<evidence type="ECO:0000256" key="4">
    <source>
        <dbReference type="ARBA" id="ARBA00022723"/>
    </source>
</evidence>
<dbReference type="PROSITE" id="PS00710">
    <property type="entry name" value="PGM_PMM"/>
    <property type="match status" value="1"/>
</dbReference>
<dbReference type="InterPro" id="IPR005846">
    <property type="entry name" value="A-D-PHexomutase_a/b/a-III"/>
</dbReference>
<dbReference type="PANTHER" id="PTHR45745">
    <property type="entry name" value="PHOSPHOMANNOMUTASE 45A"/>
    <property type="match status" value="1"/>
</dbReference>